<dbReference type="InterPro" id="IPR036938">
    <property type="entry name" value="PAP2/HPO_sf"/>
</dbReference>
<evidence type="ECO:0000313" key="3">
    <source>
        <dbReference type="EMBL" id="MCL1043832.1"/>
    </source>
</evidence>
<dbReference type="EMBL" id="JAKIKU010000001">
    <property type="protein sequence ID" value="MCL1043832.1"/>
    <property type="molecule type" value="Genomic_DNA"/>
</dbReference>
<feature type="transmembrane region" description="Helical" evidence="1">
    <location>
        <begin position="28"/>
        <end position="45"/>
    </location>
</feature>
<feature type="domain" description="Phosphatidic acid phosphatase type 2/haloperoxidase" evidence="2">
    <location>
        <begin position="95"/>
        <end position="215"/>
    </location>
</feature>
<dbReference type="InterPro" id="IPR000326">
    <property type="entry name" value="PAP2/HPO"/>
</dbReference>
<feature type="transmembrane region" description="Helical" evidence="1">
    <location>
        <begin position="98"/>
        <end position="117"/>
    </location>
</feature>
<feature type="transmembrane region" description="Helical" evidence="1">
    <location>
        <begin position="65"/>
        <end position="86"/>
    </location>
</feature>
<evidence type="ECO:0000259" key="2">
    <source>
        <dbReference type="SMART" id="SM00014"/>
    </source>
</evidence>
<comment type="caution">
    <text evidence="3">The sequence shown here is derived from an EMBL/GenBank/DDBJ whole genome shotgun (WGS) entry which is preliminary data.</text>
</comment>
<feature type="transmembrane region" description="Helical" evidence="1">
    <location>
        <begin position="200"/>
        <end position="219"/>
    </location>
</feature>
<dbReference type="Pfam" id="PF01569">
    <property type="entry name" value="PAP2"/>
    <property type="match status" value="1"/>
</dbReference>
<keyword evidence="4" id="KW-1185">Reference proteome</keyword>
<name>A0ABT0KJ18_9GAMM</name>
<accession>A0ABT0KJ18</accession>
<organism evidence="3 4">
    <name type="scientific">Shewanella electrodiphila</name>
    <dbReference type="NCBI Taxonomy" id="934143"/>
    <lineage>
        <taxon>Bacteria</taxon>
        <taxon>Pseudomonadati</taxon>
        <taxon>Pseudomonadota</taxon>
        <taxon>Gammaproteobacteria</taxon>
        <taxon>Alteromonadales</taxon>
        <taxon>Shewanellaceae</taxon>
        <taxon>Shewanella</taxon>
    </lineage>
</organism>
<feature type="transmembrane region" description="Helical" evidence="1">
    <location>
        <begin position="149"/>
        <end position="169"/>
    </location>
</feature>
<proteinExistence type="predicted"/>
<gene>
    <name evidence="3" type="ORF">L2737_00605</name>
</gene>
<reference evidence="3 4" key="1">
    <citation type="submission" date="2022-01" db="EMBL/GenBank/DDBJ databases">
        <title>Whole genome-based taxonomy of the Shewanellaceae.</title>
        <authorList>
            <person name="Martin-Rodriguez A.J."/>
        </authorList>
    </citation>
    <scope>NUCLEOTIDE SEQUENCE [LARGE SCALE GENOMIC DNA]</scope>
    <source>
        <strain evidence="3 4">DSM 24955</strain>
    </source>
</reference>
<dbReference type="RefSeq" id="WP_248954424.1">
    <property type="nucleotide sequence ID" value="NZ_JAKIKU010000001.1"/>
</dbReference>
<protein>
    <submittedName>
        <fullName evidence="3">Phosphatase PAP2 family protein</fullName>
    </submittedName>
</protein>
<dbReference type="SMART" id="SM00014">
    <property type="entry name" value="acidPPc"/>
    <property type="match status" value="1"/>
</dbReference>
<dbReference type="SUPFAM" id="SSF48317">
    <property type="entry name" value="Acid phosphatase/Vanadium-dependent haloperoxidase"/>
    <property type="match status" value="1"/>
</dbReference>
<evidence type="ECO:0000256" key="1">
    <source>
        <dbReference type="SAM" id="Phobius"/>
    </source>
</evidence>
<dbReference type="Gene3D" id="1.20.144.10">
    <property type="entry name" value="Phosphatidic acid phosphatase type 2/haloperoxidase"/>
    <property type="match status" value="1"/>
</dbReference>
<keyword evidence="1" id="KW-0472">Membrane</keyword>
<keyword evidence="1" id="KW-1133">Transmembrane helix</keyword>
<keyword evidence="1" id="KW-0812">Transmembrane</keyword>
<sequence length="231" mass="26416">MSVNKYDDSKRIKTSSVVQTIPFTRKMVAAYICCGLVTLISIAFFDRTIAEYMHVNLQSNLLLQSFSKTPLLLEIIALIMVLVSFHKHYRHLFHLRRIIILVAIVATIVRVSAKMVFGRTWPETWTNDNLSWITHGVEEFHPFSLSNSFHSFPSGHALLTFAFASLFWHFAPRYRLLCCSSMVAVLMGQLGQNYHYLGDLLAGALIGTLVSHLVINGYSHYNRKYMPERDS</sequence>
<dbReference type="Proteomes" id="UP001202134">
    <property type="component" value="Unassembled WGS sequence"/>
</dbReference>
<evidence type="ECO:0000313" key="4">
    <source>
        <dbReference type="Proteomes" id="UP001202134"/>
    </source>
</evidence>